<sequence>MDIDDQRASLCAAAHQLAAAGLATGTSGNLSVRVGDQVLITPSDSRLKSLDPEQLVVVDLDGTVSVPTRYRPNSELHIHLGIYRTSSVAAVAHAHPASSVAVANIVDELPPIHYAAATIGGSVRVAPYAVFGSTELSEVIQVALYERTAALMRNHGSVAVGGTIETACDNLELVEWLSDVYLRSVGGGTPAVLDGAALTEVVAAGARRHYTPFPGRNR</sequence>
<keyword evidence="2" id="KW-0456">Lyase</keyword>
<dbReference type="SUPFAM" id="SSF53639">
    <property type="entry name" value="AraD/HMP-PK domain-like"/>
    <property type="match status" value="1"/>
</dbReference>
<name>A0A7K3LTL3_9ACTN</name>
<keyword evidence="1" id="KW-0479">Metal-binding</keyword>
<reference evidence="4 5" key="1">
    <citation type="submission" date="2020-01" db="EMBL/GenBank/DDBJ databases">
        <title>Investigation of new actinobacteria for the biodesulphurisation of diesel fuel.</title>
        <authorList>
            <person name="Athi Narayanan S.M."/>
        </authorList>
    </citation>
    <scope>NUCLEOTIDE SEQUENCE [LARGE SCALE GENOMIC DNA]</scope>
    <source>
        <strain evidence="4 5">213E</strain>
    </source>
</reference>
<dbReference type="InterPro" id="IPR036409">
    <property type="entry name" value="Aldolase_II/adducin_N_sf"/>
</dbReference>
<evidence type="ECO:0000256" key="1">
    <source>
        <dbReference type="ARBA" id="ARBA00022723"/>
    </source>
</evidence>
<organism evidence="4 5">
    <name type="scientific">Gordonia desulfuricans</name>
    <dbReference type="NCBI Taxonomy" id="89051"/>
    <lineage>
        <taxon>Bacteria</taxon>
        <taxon>Bacillati</taxon>
        <taxon>Actinomycetota</taxon>
        <taxon>Actinomycetes</taxon>
        <taxon>Mycobacteriales</taxon>
        <taxon>Gordoniaceae</taxon>
        <taxon>Gordonia</taxon>
    </lineage>
</organism>
<dbReference type="Gene3D" id="3.40.225.10">
    <property type="entry name" value="Class II aldolase/adducin N-terminal domain"/>
    <property type="match status" value="1"/>
</dbReference>
<dbReference type="GO" id="GO:0005829">
    <property type="term" value="C:cytosol"/>
    <property type="evidence" value="ECO:0007669"/>
    <property type="project" value="TreeGrafter"/>
</dbReference>
<comment type="caution">
    <text evidence="4">The sequence shown here is derived from an EMBL/GenBank/DDBJ whole genome shotgun (WGS) entry which is preliminary data.</text>
</comment>
<dbReference type="SMART" id="SM01007">
    <property type="entry name" value="Aldolase_II"/>
    <property type="match status" value="1"/>
</dbReference>
<dbReference type="EMBL" id="JAADZU010000075">
    <property type="protein sequence ID" value="NDK91608.1"/>
    <property type="molecule type" value="Genomic_DNA"/>
</dbReference>
<dbReference type="InterPro" id="IPR050197">
    <property type="entry name" value="Aldolase_class_II_sugar_metab"/>
</dbReference>
<dbReference type="Pfam" id="PF00596">
    <property type="entry name" value="Aldolase_II"/>
    <property type="match status" value="1"/>
</dbReference>
<gene>
    <name evidence="4" type="ORF">GYA93_18785</name>
</gene>
<evidence type="ECO:0000259" key="3">
    <source>
        <dbReference type="SMART" id="SM01007"/>
    </source>
</evidence>
<dbReference type="PANTHER" id="PTHR22789:SF0">
    <property type="entry name" value="3-OXO-TETRONATE 4-PHOSPHATE DECARBOXYLASE-RELATED"/>
    <property type="match status" value="1"/>
</dbReference>
<dbReference type="GO" id="GO:0019323">
    <property type="term" value="P:pentose catabolic process"/>
    <property type="evidence" value="ECO:0007669"/>
    <property type="project" value="TreeGrafter"/>
</dbReference>
<dbReference type="Proteomes" id="UP000466307">
    <property type="component" value="Unassembled WGS sequence"/>
</dbReference>
<protein>
    <submittedName>
        <fullName evidence="4">Class II aldolase/adducin family protein</fullName>
    </submittedName>
</protein>
<dbReference type="GO" id="GO:0016832">
    <property type="term" value="F:aldehyde-lyase activity"/>
    <property type="evidence" value="ECO:0007669"/>
    <property type="project" value="TreeGrafter"/>
</dbReference>
<dbReference type="GO" id="GO:0046872">
    <property type="term" value="F:metal ion binding"/>
    <property type="evidence" value="ECO:0007669"/>
    <property type="project" value="UniProtKB-KW"/>
</dbReference>
<keyword evidence="5" id="KW-1185">Reference proteome</keyword>
<dbReference type="InterPro" id="IPR001303">
    <property type="entry name" value="Aldolase_II/adducin_N"/>
</dbReference>
<dbReference type="PANTHER" id="PTHR22789">
    <property type="entry name" value="FUCULOSE PHOSPHATE ALDOLASE"/>
    <property type="match status" value="1"/>
</dbReference>
<feature type="domain" description="Class II aldolase/adducin N-terminal" evidence="3">
    <location>
        <begin position="8"/>
        <end position="182"/>
    </location>
</feature>
<evidence type="ECO:0000313" key="4">
    <source>
        <dbReference type="EMBL" id="NDK91608.1"/>
    </source>
</evidence>
<evidence type="ECO:0000313" key="5">
    <source>
        <dbReference type="Proteomes" id="UP000466307"/>
    </source>
</evidence>
<proteinExistence type="predicted"/>
<dbReference type="RefSeq" id="WP_059039074.1">
    <property type="nucleotide sequence ID" value="NZ_JAADZU010000075.1"/>
</dbReference>
<evidence type="ECO:0000256" key="2">
    <source>
        <dbReference type="ARBA" id="ARBA00023239"/>
    </source>
</evidence>
<accession>A0A7K3LTL3</accession>
<dbReference type="AlphaFoldDB" id="A0A7K3LTL3"/>